<accession>A0ACC2N378</accession>
<keyword evidence="2" id="KW-1185">Reference proteome</keyword>
<sequence>MGVRRDVLKVAVQQNYYTPNQRPQQSRNLNPRNTSSGNPNQVVGIPTVGGAPVQSAAMYSHPNMTISSSPVYVQNQVSGIHANPHQQTVYSMNNQMPLQV</sequence>
<proteinExistence type="predicted"/>
<dbReference type="EMBL" id="CM056744">
    <property type="protein sequence ID" value="KAJ8665630.1"/>
    <property type="molecule type" value="Genomic_DNA"/>
</dbReference>
<evidence type="ECO:0000313" key="1">
    <source>
        <dbReference type="EMBL" id="KAJ8665630.1"/>
    </source>
</evidence>
<organism evidence="1 2">
    <name type="scientific">Eretmocerus hayati</name>
    <dbReference type="NCBI Taxonomy" id="131215"/>
    <lineage>
        <taxon>Eukaryota</taxon>
        <taxon>Metazoa</taxon>
        <taxon>Ecdysozoa</taxon>
        <taxon>Arthropoda</taxon>
        <taxon>Hexapoda</taxon>
        <taxon>Insecta</taxon>
        <taxon>Pterygota</taxon>
        <taxon>Neoptera</taxon>
        <taxon>Endopterygota</taxon>
        <taxon>Hymenoptera</taxon>
        <taxon>Apocrita</taxon>
        <taxon>Proctotrupomorpha</taxon>
        <taxon>Chalcidoidea</taxon>
        <taxon>Aphelinidae</taxon>
        <taxon>Aphelininae</taxon>
        <taxon>Eretmocerus</taxon>
    </lineage>
</organism>
<gene>
    <name evidence="1" type="ORF">QAD02_007292</name>
</gene>
<protein>
    <submittedName>
        <fullName evidence="1">Uncharacterized protein</fullName>
    </submittedName>
</protein>
<evidence type="ECO:0000313" key="2">
    <source>
        <dbReference type="Proteomes" id="UP001239111"/>
    </source>
</evidence>
<name>A0ACC2N378_9HYME</name>
<reference evidence="1" key="1">
    <citation type="submission" date="2023-04" db="EMBL/GenBank/DDBJ databases">
        <title>A chromosome-level genome assembly of the parasitoid wasp Eretmocerus hayati.</title>
        <authorList>
            <person name="Zhong Y."/>
            <person name="Liu S."/>
            <person name="Liu Y."/>
        </authorList>
    </citation>
    <scope>NUCLEOTIDE SEQUENCE</scope>
    <source>
        <strain evidence="1">ZJU_SS_LIU_2023</strain>
    </source>
</reference>
<dbReference type="Proteomes" id="UP001239111">
    <property type="component" value="Chromosome 4"/>
</dbReference>
<comment type="caution">
    <text evidence="1">The sequence shown here is derived from an EMBL/GenBank/DDBJ whole genome shotgun (WGS) entry which is preliminary data.</text>
</comment>